<gene>
    <name evidence="4" type="ORF">JI735_13705</name>
</gene>
<protein>
    <submittedName>
        <fullName evidence="4">GNAT family N-acetyltransferase</fullName>
    </submittedName>
</protein>
<dbReference type="InterPro" id="IPR016181">
    <property type="entry name" value="Acyl_CoA_acyltransferase"/>
</dbReference>
<dbReference type="Gene3D" id="3.40.630.30">
    <property type="match status" value="1"/>
</dbReference>
<evidence type="ECO:0000259" key="3">
    <source>
        <dbReference type="PROSITE" id="PS51186"/>
    </source>
</evidence>
<dbReference type="RefSeq" id="WP_039834072.1">
    <property type="nucleotide sequence ID" value="NZ_CP068595.1"/>
</dbReference>
<dbReference type="Proteomes" id="UP000595841">
    <property type="component" value="Chromosome"/>
</dbReference>
<name>A0A974PGE4_9BACL</name>
<keyword evidence="2" id="KW-0012">Acyltransferase</keyword>
<sequence length="286" mass="32900">MEKEKNNKILGLISLISTGAVDFVRNAFDEQRVTVVYYEESGDNQGVFCLAEDDDCAITYAVFTQTHRIELLLKVIENSIKPYLKADECRELCCNVYGRNRGIIEFIRSLGFASDMEGYQLRYDCGSQISLDEQSELWEREFKPDMLESFIDLFEGAYYSLNQDNGWEVDQYRNNPDTFLRALTGYESAAGVQSFWLQNQLVGACISEGQFIRDVVVAPQYQNCGYGRTILQSCVKRMSGLYPKGYIYLRVAASNTGAKRFYERNHFVECGFFAEHTYPRRTDKAF</sequence>
<dbReference type="PROSITE" id="PS51186">
    <property type="entry name" value="GNAT"/>
    <property type="match status" value="1"/>
</dbReference>
<keyword evidence="1" id="KW-0808">Transferase</keyword>
<organism evidence="4 5">
    <name type="scientific">Paenibacillus sonchi</name>
    <dbReference type="NCBI Taxonomy" id="373687"/>
    <lineage>
        <taxon>Bacteria</taxon>
        <taxon>Bacillati</taxon>
        <taxon>Bacillota</taxon>
        <taxon>Bacilli</taxon>
        <taxon>Bacillales</taxon>
        <taxon>Paenibacillaceae</taxon>
        <taxon>Paenibacillus</taxon>
        <taxon>Paenibacillus sonchi group</taxon>
    </lineage>
</organism>
<dbReference type="InterPro" id="IPR000182">
    <property type="entry name" value="GNAT_dom"/>
</dbReference>
<evidence type="ECO:0000313" key="5">
    <source>
        <dbReference type="Proteomes" id="UP000595841"/>
    </source>
</evidence>
<proteinExistence type="predicted"/>
<dbReference type="EMBL" id="CP068595">
    <property type="protein sequence ID" value="QQZ63420.1"/>
    <property type="molecule type" value="Genomic_DNA"/>
</dbReference>
<dbReference type="SUPFAM" id="SSF55729">
    <property type="entry name" value="Acyl-CoA N-acyltransferases (Nat)"/>
    <property type="match status" value="1"/>
</dbReference>
<feature type="domain" description="N-acetyltransferase" evidence="3">
    <location>
        <begin position="137"/>
        <end position="286"/>
    </location>
</feature>
<evidence type="ECO:0000256" key="1">
    <source>
        <dbReference type="ARBA" id="ARBA00022679"/>
    </source>
</evidence>
<dbReference type="PANTHER" id="PTHR43420">
    <property type="entry name" value="ACETYLTRANSFERASE"/>
    <property type="match status" value="1"/>
</dbReference>
<accession>A0A974PGE4</accession>
<dbReference type="GO" id="GO:0016747">
    <property type="term" value="F:acyltransferase activity, transferring groups other than amino-acyl groups"/>
    <property type="evidence" value="ECO:0007669"/>
    <property type="project" value="InterPro"/>
</dbReference>
<dbReference type="InterPro" id="IPR050680">
    <property type="entry name" value="YpeA/RimI_acetyltransf"/>
</dbReference>
<evidence type="ECO:0000313" key="4">
    <source>
        <dbReference type="EMBL" id="QQZ63420.1"/>
    </source>
</evidence>
<dbReference type="Pfam" id="PF00583">
    <property type="entry name" value="Acetyltransf_1"/>
    <property type="match status" value="1"/>
</dbReference>
<reference evidence="4 5" key="1">
    <citation type="submission" date="2021-01" db="EMBL/GenBank/DDBJ databases">
        <title>Whole genome sequence of Paenibacillus sonchi LMG 24727 for comparative genomics.</title>
        <authorList>
            <person name="Lee G."/>
            <person name="Kim M.-J."/>
            <person name="Lim K."/>
            <person name="Shin J.-H."/>
        </authorList>
    </citation>
    <scope>NUCLEOTIDE SEQUENCE [LARGE SCALE GENOMIC DNA]</scope>
    <source>
        <strain evidence="4 5">LMG 24727</strain>
    </source>
</reference>
<keyword evidence="5" id="KW-1185">Reference proteome</keyword>
<evidence type="ECO:0000256" key="2">
    <source>
        <dbReference type="ARBA" id="ARBA00023315"/>
    </source>
</evidence>
<dbReference type="AlphaFoldDB" id="A0A974PGE4"/>
<dbReference type="KEGG" id="pson:JI735_13705"/>
<dbReference type="CDD" id="cd04301">
    <property type="entry name" value="NAT_SF"/>
    <property type="match status" value="1"/>
</dbReference>